<reference evidence="2 3" key="1">
    <citation type="submission" date="2021-12" db="EMBL/GenBank/DDBJ databases">
        <title>Genome sequencing of bacteria with rrn-lacking chromosome and rrn-plasmid.</title>
        <authorList>
            <person name="Anda M."/>
            <person name="Iwasaki W."/>
        </authorList>
    </citation>
    <scope>NUCLEOTIDE SEQUENCE [LARGE SCALE GENOMIC DNA]</scope>
    <source>
        <strain evidence="2 3">NBRC 15940</strain>
    </source>
</reference>
<name>A0AAN4W2T4_9BACT</name>
<proteinExistence type="predicted"/>
<dbReference type="InterPro" id="IPR008928">
    <property type="entry name" value="6-hairpin_glycosidase_sf"/>
</dbReference>
<comment type="caution">
    <text evidence="2">The sequence shown here is derived from an EMBL/GenBank/DDBJ whole genome shotgun (WGS) entry which is preliminary data.</text>
</comment>
<dbReference type="GO" id="GO:0005975">
    <property type="term" value="P:carbohydrate metabolic process"/>
    <property type="evidence" value="ECO:0007669"/>
    <property type="project" value="InterPro"/>
</dbReference>
<dbReference type="PROSITE" id="PS51257">
    <property type="entry name" value="PROKAR_LIPOPROTEIN"/>
    <property type="match status" value="1"/>
</dbReference>
<keyword evidence="3" id="KW-1185">Reference proteome</keyword>
<dbReference type="SUPFAM" id="SSF48208">
    <property type="entry name" value="Six-hairpin glycosidases"/>
    <property type="match status" value="1"/>
</dbReference>
<evidence type="ECO:0000256" key="1">
    <source>
        <dbReference type="SAM" id="SignalP"/>
    </source>
</evidence>
<protein>
    <submittedName>
        <fullName evidence="2">Uncharacterized protein</fullName>
    </submittedName>
</protein>
<keyword evidence="1" id="KW-0732">Signal</keyword>
<organism evidence="2 3">
    <name type="scientific">Persicobacter diffluens</name>
    <dbReference type="NCBI Taxonomy" id="981"/>
    <lineage>
        <taxon>Bacteria</taxon>
        <taxon>Pseudomonadati</taxon>
        <taxon>Bacteroidota</taxon>
        <taxon>Cytophagia</taxon>
        <taxon>Cytophagales</taxon>
        <taxon>Persicobacteraceae</taxon>
        <taxon>Persicobacter</taxon>
    </lineage>
</organism>
<dbReference type="AlphaFoldDB" id="A0AAN4W2T4"/>
<feature type="chain" id="PRO_5043007982" evidence="1">
    <location>
        <begin position="22"/>
        <end position="792"/>
    </location>
</feature>
<evidence type="ECO:0000313" key="3">
    <source>
        <dbReference type="Proteomes" id="UP001310022"/>
    </source>
</evidence>
<accession>A0AAN4W2T4</accession>
<evidence type="ECO:0000313" key="2">
    <source>
        <dbReference type="EMBL" id="GJM64298.1"/>
    </source>
</evidence>
<dbReference type="RefSeq" id="WP_338239371.1">
    <property type="nucleotide sequence ID" value="NZ_BQKE01000005.1"/>
</dbReference>
<feature type="signal peptide" evidence="1">
    <location>
        <begin position="1"/>
        <end position="21"/>
    </location>
</feature>
<gene>
    <name evidence="2" type="ORF">PEDI_48500</name>
</gene>
<dbReference type="Proteomes" id="UP001310022">
    <property type="component" value="Unassembled WGS sequence"/>
</dbReference>
<dbReference type="EMBL" id="BQKE01000005">
    <property type="protein sequence ID" value="GJM64298.1"/>
    <property type="molecule type" value="Genomic_DNA"/>
</dbReference>
<sequence>MKKTYINIGLSLLLLSAGGCAMSPQQKQTEVATIHQEKKVDQLILMHSPMGVRAEYNISQSTIELWINPKAGEDNSYKMRNFSNRDDHTKIFDKISLPALSAMDYVSTDYDPWHTVVHYKNQDVHIATLEDSPVFYIWTSKVGMIDLKSDKQDTPIKRSEKSFLSAHPDRGLNFEFAAVLKAGDFQHQLQIDQGRSTYCRGNLEANQPIFIGGALKGEHIERTLEELAAKGQQKLMAENDMEVNKETAFGKLVLNDHDSLQNLIDFNKRIFLSAQDKSGAMQAALQKIYYLIWVRDGGLATSWMAYSGWVNPLDKWTDFLMANPTNIEENGRTGRFFGQMANGKITKWQEDGLFYAVWSAFTHWTQTNDTKYISKDNLKLMMEACNWLEDYCYDQKEGLFYRQYFCETPLYNSRDFGWDNAVGKPVLGWDAPPYKGKKIERSYDIYINLFNYSVYRMLHEMCEVQGIKNNYAEKAEALVQKMKPLFPEGKMPYYGKAVATDGTVLMADGYGLDETDYIWALTCPPFLPKEFDIDSYQKTLFDDLLVKKDEYFLAGYFSILATLEMDDINQDDLRKAIDYAAKECYIPWKNMPMAGAMVEMSGFYPAGSDHQIRPQIFSMGAWFGAMTNIAVKRLPHGLALQAGKLVNEITDYQYQGNLIDFKFEGEGTLDYFTVNGKRVTTSNQIPDAWLNKDKNEVIGYRSTQKTDAPKLLSSTIELLDLKEGKGDISFTFNSIAEAQIVLCNATAEAIEELTDANGTAIRFHTNVNPQGHTVISFNHKGELNLKVKQAAV</sequence>